<dbReference type="InterPro" id="IPR014710">
    <property type="entry name" value="RmlC-like_jellyroll"/>
</dbReference>
<dbReference type="EMBL" id="SSTE01015080">
    <property type="protein sequence ID" value="KAA0043634.1"/>
    <property type="molecule type" value="Genomic_DNA"/>
</dbReference>
<evidence type="ECO:0000313" key="3">
    <source>
        <dbReference type="EMBL" id="TYK09729.1"/>
    </source>
</evidence>
<organism evidence="2 4">
    <name type="scientific">Cucumis melo var. makuwa</name>
    <name type="common">Oriental melon</name>
    <dbReference type="NCBI Taxonomy" id="1194695"/>
    <lineage>
        <taxon>Eukaryota</taxon>
        <taxon>Viridiplantae</taxon>
        <taxon>Streptophyta</taxon>
        <taxon>Embryophyta</taxon>
        <taxon>Tracheophyta</taxon>
        <taxon>Spermatophyta</taxon>
        <taxon>Magnoliopsida</taxon>
        <taxon>eudicotyledons</taxon>
        <taxon>Gunneridae</taxon>
        <taxon>Pentapetalae</taxon>
        <taxon>rosids</taxon>
        <taxon>fabids</taxon>
        <taxon>Cucurbitales</taxon>
        <taxon>Cucurbitaceae</taxon>
        <taxon>Benincaseae</taxon>
        <taxon>Cucumis</taxon>
    </lineage>
</organism>
<dbReference type="PANTHER" id="PTHR37742">
    <property type="entry name" value="OS01G0810200 PROTEIN"/>
    <property type="match status" value="1"/>
</dbReference>
<evidence type="ECO:0008006" key="6">
    <source>
        <dbReference type="Google" id="ProtNLM"/>
    </source>
</evidence>
<name>A0A5A7TJY8_CUCMM</name>
<dbReference type="STRING" id="1194695.A0A5A7TJY8"/>
<dbReference type="OrthoDB" id="2017432at2759"/>
<gene>
    <name evidence="3" type="ORF">E5676_scaffold447G001480</name>
    <name evidence="2" type="ORF">E6C27_scaffold320G00790</name>
</gene>
<dbReference type="InterPro" id="IPR011051">
    <property type="entry name" value="RmlC_Cupin_sf"/>
</dbReference>
<protein>
    <recommendedName>
        <fullName evidence="6">RmlC-like cupins superfamily protein</fullName>
    </recommendedName>
</protein>
<evidence type="ECO:0000313" key="4">
    <source>
        <dbReference type="Proteomes" id="UP000321393"/>
    </source>
</evidence>
<evidence type="ECO:0000313" key="5">
    <source>
        <dbReference type="Proteomes" id="UP000321947"/>
    </source>
</evidence>
<reference evidence="4 5" key="1">
    <citation type="submission" date="2019-08" db="EMBL/GenBank/DDBJ databases">
        <title>Draft genome sequences of two oriental melons (Cucumis melo L. var makuwa).</title>
        <authorList>
            <person name="Kwon S.-Y."/>
        </authorList>
    </citation>
    <scope>NUCLEOTIDE SEQUENCE [LARGE SCALE GENOMIC DNA]</scope>
    <source>
        <strain evidence="5">cv. Chang Bougi</strain>
        <strain evidence="4">cv. SW 3</strain>
        <tissue evidence="2">Leaf</tissue>
    </source>
</reference>
<dbReference type="EMBL" id="SSTD01011480">
    <property type="protein sequence ID" value="TYK09729.1"/>
    <property type="molecule type" value="Genomic_DNA"/>
</dbReference>
<comment type="caution">
    <text evidence="2">The sequence shown here is derived from an EMBL/GenBank/DDBJ whole genome shotgun (WGS) entry which is preliminary data.</text>
</comment>
<dbReference type="GO" id="GO:0005768">
    <property type="term" value="C:endosome"/>
    <property type="evidence" value="ECO:0007669"/>
    <property type="project" value="TreeGrafter"/>
</dbReference>
<dbReference type="Proteomes" id="UP000321947">
    <property type="component" value="Unassembled WGS sequence"/>
</dbReference>
<feature type="region of interest" description="Disordered" evidence="1">
    <location>
        <begin position="1"/>
        <end position="23"/>
    </location>
</feature>
<feature type="compositionally biased region" description="Polar residues" evidence="1">
    <location>
        <begin position="1"/>
        <end position="21"/>
    </location>
</feature>
<dbReference type="PANTHER" id="PTHR37742:SF1">
    <property type="entry name" value="OS01G0810200 PROTEIN"/>
    <property type="match status" value="1"/>
</dbReference>
<dbReference type="SUPFAM" id="SSF51182">
    <property type="entry name" value="RmlC-like cupins"/>
    <property type="match status" value="1"/>
</dbReference>
<accession>A0A5A7TJY8</accession>
<dbReference type="GO" id="GO:0005802">
    <property type="term" value="C:trans-Golgi network"/>
    <property type="evidence" value="ECO:0007669"/>
    <property type="project" value="TreeGrafter"/>
</dbReference>
<evidence type="ECO:0000256" key="1">
    <source>
        <dbReference type="SAM" id="MobiDB-lite"/>
    </source>
</evidence>
<dbReference type="AlphaFoldDB" id="A0A5A7TJY8"/>
<dbReference type="Proteomes" id="UP000321393">
    <property type="component" value="Unassembled WGS sequence"/>
</dbReference>
<dbReference type="Gene3D" id="2.60.120.10">
    <property type="entry name" value="Jelly Rolls"/>
    <property type="match status" value="1"/>
</dbReference>
<sequence>MANPRRNSISFSSSTNPQSLESPFHSQSQARSLSLSLALSFSHLKNFLKKPHAFPFLLSIFLLLTWVSLRIQHSSSQFSSRYHQAPDSWSRDDDLKANLVRFKSGFPSPIAKDNRGWLLDPISLALGSGITGGAVTCASVHIGEIQPGAMRGNHRHHTCNETFVLWGARTKFRLENNNVGDKGYAEVIIGADEVAIAASPRGTAHALINIDPYNFYVPPQVLYWREGESFQRRLSDGEDESAVLV</sequence>
<proteinExistence type="predicted"/>
<evidence type="ECO:0000313" key="2">
    <source>
        <dbReference type="EMBL" id="KAA0043634.1"/>
    </source>
</evidence>